<keyword evidence="2" id="KW-1185">Reference proteome</keyword>
<dbReference type="Proteomes" id="UP000295146">
    <property type="component" value="Unassembled WGS sequence"/>
</dbReference>
<sequence length="214" mass="23094">MAGWESLRGDLLRLGEESPGALVVWPNPHTERRSERRFRIVLAAWATEIAGTLKAKYGDVVDLQVGAMTFPGGELVASKSALQLPGVPADAAGLDVEAVRPLSVRSGRYAHEELKVTNRADHTQMLMTSRDLLSTVTDRAGNVVGRYAGPRNAGRRGLPIEPQQSRPVSVLIGTASVVLELGYAVPPGEWKLVVLLQTEERFVLSGPLEITVTP</sequence>
<proteinExistence type="predicted"/>
<organism evidence="1 2">
    <name type="scientific">Kribbella pratensis</name>
    <dbReference type="NCBI Taxonomy" id="2512112"/>
    <lineage>
        <taxon>Bacteria</taxon>
        <taxon>Bacillati</taxon>
        <taxon>Actinomycetota</taxon>
        <taxon>Actinomycetes</taxon>
        <taxon>Propionibacteriales</taxon>
        <taxon>Kribbellaceae</taxon>
        <taxon>Kribbella</taxon>
    </lineage>
</organism>
<accession>A0A4R8CHG8</accession>
<dbReference type="AlphaFoldDB" id="A0A4R8CHG8"/>
<dbReference type="OrthoDB" id="3827987at2"/>
<evidence type="ECO:0000313" key="1">
    <source>
        <dbReference type="EMBL" id="TDW75788.1"/>
    </source>
</evidence>
<dbReference type="EMBL" id="SODP01000001">
    <property type="protein sequence ID" value="TDW75788.1"/>
    <property type="molecule type" value="Genomic_DNA"/>
</dbReference>
<reference evidence="1 2" key="1">
    <citation type="submission" date="2019-03" db="EMBL/GenBank/DDBJ databases">
        <title>Genomic Encyclopedia of Type Strains, Phase III (KMG-III): the genomes of soil and plant-associated and newly described type strains.</title>
        <authorList>
            <person name="Whitman W."/>
        </authorList>
    </citation>
    <scope>NUCLEOTIDE SEQUENCE [LARGE SCALE GENOMIC DNA]</scope>
    <source>
        <strain evidence="1 2">VKM Ac-2573</strain>
    </source>
</reference>
<gene>
    <name evidence="1" type="ORF">EV653_0927</name>
</gene>
<comment type="caution">
    <text evidence="1">The sequence shown here is derived from an EMBL/GenBank/DDBJ whole genome shotgun (WGS) entry which is preliminary data.</text>
</comment>
<evidence type="ECO:0000313" key="2">
    <source>
        <dbReference type="Proteomes" id="UP000295146"/>
    </source>
</evidence>
<dbReference type="RefSeq" id="WP_134098210.1">
    <property type="nucleotide sequence ID" value="NZ_SODP01000001.1"/>
</dbReference>
<name>A0A4R8CHG8_9ACTN</name>
<protein>
    <submittedName>
        <fullName evidence="1">Uncharacterized protein</fullName>
    </submittedName>
</protein>